<feature type="transmembrane region" description="Helical" evidence="8">
    <location>
        <begin position="232"/>
        <end position="254"/>
    </location>
</feature>
<evidence type="ECO:0000313" key="9">
    <source>
        <dbReference type="EMBL" id="SFB29301.1"/>
    </source>
</evidence>
<keyword evidence="4" id="KW-1003">Cell membrane</keyword>
<evidence type="ECO:0000256" key="2">
    <source>
        <dbReference type="ARBA" id="ARBA00009773"/>
    </source>
</evidence>
<dbReference type="PANTHER" id="PTHR21716:SF53">
    <property type="entry name" value="PERMEASE PERM-RELATED"/>
    <property type="match status" value="1"/>
</dbReference>
<dbReference type="STRING" id="84698.SAMN04488528_102537"/>
<evidence type="ECO:0000313" key="10">
    <source>
        <dbReference type="Proteomes" id="UP000198619"/>
    </source>
</evidence>
<evidence type="ECO:0000256" key="3">
    <source>
        <dbReference type="ARBA" id="ARBA00022448"/>
    </source>
</evidence>
<gene>
    <name evidence="9" type="ORF">SAMN04488528_102537</name>
</gene>
<keyword evidence="3" id="KW-0813">Transport</keyword>
<organism evidence="9 10">
    <name type="scientific">Clostridium frigidicarnis</name>
    <dbReference type="NCBI Taxonomy" id="84698"/>
    <lineage>
        <taxon>Bacteria</taxon>
        <taxon>Bacillati</taxon>
        <taxon>Bacillota</taxon>
        <taxon>Clostridia</taxon>
        <taxon>Eubacteriales</taxon>
        <taxon>Clostridiaceae</taxon>
        <taxon>Clostridium</taxon>
    </lineage>
</organism>
<accession>A0A1I0ZUS1</accession>
<feature type="transmembrane region" description="Helical" evidence="8">
    <location>
        <begin position="82"/>
        <end position="104"/>
    </location>
</feature>
<dbReference type="GO" id="GO:0055085">
    <property type="term" value="P:transmembrane transport"/>
    <property type="evidence" value="ECO:0007669"/>
    <property type="project" value="TreeGrafter"/>
</dbReference>
<feature type="transmembrane region" description="Helical" evidence="8">
    <location>
        <begin position="170"/>
        <end position="193"/>
    </location>
</feature>
<evidence type="ECO:0000256" key="6">
    <source>
        <dbReference type="ARBA" id="ARBA00022989"/>
    </source>
</evidence>
<keyword evidence="5 8" id="KW-0812">Transmembrane</keyword>
<proteinExistence type="inferred from homology"/>
<name>A0A1I0ZUS1_9CLOT</name>
<evidence type="ECO:0000256" key="4">
    <source>
        <dbReference type="ARBA" id="ARBA00022475"/>
    </source>
</evidence>
<evidence type="ECO:0000256" key="7">
    <source>
        <dbReference type="ARBA" id="ARBA00023136"/>
    </source>
</evidence>
<feature type="transmembrane region" description="Helical" evidence="8">
    <location>
        <begin position="12"/>
        <end position="33"/>
    </location>
</feature>
<dbReference type="InterPro" id="IPR002549">
    <property type="entry name" value="AI-2E-like"/>
</dbReference>
<sequence>MKNPRFKANLLIATYVIVLAYVFLNLNTVFKAFGTMISIIKPFLIAIAIAFVLNIPMKLLEEKVLKFMDKSQNRFVRGIKRPISLTITLVAVIGLIIGLFIFVIPQLSDSVSTLVRNVPEYAKSLEAMMTQTVSNDMINDLINQALNMWKEVLQVLGQVSGAVVSQVLDITIGFASGVVNFFIGLILAIYMLLSKEKLTLQTKKVIYAFINKGKAEKIMEIAKISNIKFSKFVGGQCLEAVILGTLCFIGMTILSMPYTLLVSTVVGVTALIPIFGALIGTIPTSFIILMVDPVKAVWFIILIIVIQQLEGHFIYPLVVGSSIGLSALWVMFSMIVGGSLFGVLGMLIGIPLFGVIYTVFGTITNKRLQEKNLLQDNDTNDDI</sequence>
<feature type="transmembrane region" description="Helical" evidence="8">
    <location>
        <begin position="339"/>
        <end position="360"/>
    </location>
</feature>
<dbReference type="EMBL" id="FOKI01000025">
    <property type="protein sequence ID" value="SFB29301.1"/>
    <property type="molecule type" value="Genomic_DNA"/>
</dbReference>
<protein>
    <submittedName>
        <fullName evidence="9">Predicted PurR-regulated permease PerM</fullName>
    </submittedName>
</protein>
<dbReference type="Proteomes" id="UP000198619">
    <property type="component" value="Unassembled WGS sequence"/>
</dbReference>
<keyword evidence="10" id="KW-1185">Reference proteome</keyword>
<comment type="subcellular location">
    <subcellularLocation>
        <location evidence="1">Cell membrane</location>
        <topology evidence="1">Multi-pass membrane protein</topology>
    </subcellularLocation>
</comment>
<keyword evidence="7 8" id="KW-0472">Membrane</keyword>
<comment type="similarity">
    <text evidence="2">Belongs to the autoinducer-2 exporter (AI-2E) (TC 2.A.86) family.</text>
</comment>
<dbReference type="PANTHER" id="PTHR21716">
    <property type="entry name" value="TRANSMEMBRANE PROTEIN"/>
    <property type="match status" value="1"/>
</dbReference>
<evidence type="ECO:0000256" key="1">
    <source>
        <dbReference type="ARBA" id="ARBA00004651"/>
    </source>
</evidence>
<keyword evidence="6 8" id="KW-1133">Transmembrane helix</keyword>
<evidence type="ECO:0000256" key="8">
    <source>
        <dbReference type="SAM" id="Phobius"/>
    </source>
</evidence>
<feature type="transmembrane region" description="Helical" evidence="8">
    <location>
        <begin position="39"/>
        <end position="61"/>
    </location>
</feature>
<reference evidence="9" key="1">
    <citation type="submission" date="2016-10" db="EMBL/GenBank/DDBJ databases">
        <authorList>
            <person name="de Groot N.N."/>
        </authorList>
    </citation>
    <scope>NUCLEOTIDE SEQUENCE [LARGE SCALE GENOMIC DNA]</scope>
    <source>
        <strain evidence="9">DSM 12271</strain>
    </source>
</reference>
<dbReference type="Pfam" id="PF01594">
    <property type="entry name" value="AI-2E_transport"/>
    <property type="match status" value="1"/>
</dbReference>
<evidence type="ECO:0000256" key="5">
    <source>
        <dbReference type="ARBA" id="ARBA00022692"/>
    </source>
</evidence>
<dbReference type="GO" id="GO:0005886">
    <property type="term" value="C:plasma membrane"/>
    <property type="evidence" value="ECO:0007669"/>
    <property type="project" value="UniProtKB-SubCell"/>
</dbReference>
<dbReference type="AlphaFoldDB" id="A0A1I0ZUS1"/>